<evidence type="ECO:0000259" key="1">
    <source>
        <dbReference type="Pfam" id="PF12849"/>
    </source>
</evidence>
<protein>
    <recommendedName>
        <fullName evidence="1">PBP domain-containing protein</fullName>
    </recommendedName>
</protein>
<dbReference type="InterPro" id="IPR024370">
    <property type="entry name" value="PBP_domain"/>
</dbReference>
<dbReference type="PANTHER" id="PTHR37945:SF1">
    <property type="entry name" value="EXTRACELLULAR TUNGSTATE BINDING PROTEIN"/>
    <property type="match status" value="1"/>
</dbReference>
<feature type="domain" description="PBP" evidence="1">
    <location>
        <begin position="33"/>
        <end position="250"/>
    </location>
</feature>
<dbReference type="SUPFAM" id="SSF53850">
    <property type="entry name" value="Periplasmic binding protein-like II"/>
    <property type="match status" value="1"/>
</dbReference>
<organism evidence="2">
    <name type="scientific">marine sediment metagenome</name>
    <dbReference type="NCBI Taxonomy" id="412755"/>
    <lineage>
        <taxon>unclassified sequences</taxon>
        <taxon>metagenomes</taxon>
        <taxon>ecological metagenomes</taxon>
    </lineage>
</organism>
<dbReference type="AlphaFoldDB" id="X0ZK15"/>
<dbReference type="Pfam" id="PF12849">
    <property type="entry name" value="PBP_like_2"/>
    <property type="match status" value="1"/>
</dbReference>
<accession>X0ZK15</accession>
<reference evidence="2" key="1">
    <citation type="journal article" date="2014" name="Front. Microbiol.">
        <title>High frequency of phylogenetically diverse reductive dehalogenase-homologous genes in deep subseafloor sedimentary metagenomes.</title>
        <authorList>
            <person name="Kawai M."/>
            <person name="Futagami T."/>
            <person name="Toyoda A."/>
            <person name="Takaki Y."/>
            <person name="Nishi S."/>
            <person name="Hori S."/>
            <person name="Arai W."/>
            <person name="Tsubouchi T."/>
            <person name="Morono Y."/>
            <person name="Uchiyama I."/>
            <person name="Ito T."/>
            <person name="Fujiyama A."/>
            <person name="Inagaki F."/>
            <person name="Takami H."/>
        </authorList>
    </citation>
    <scope>NUCLEOTIDE SEQUENCE</scope>
    <source>
        <strain evidence="2">Expedition CK06-06</strain>
    </source>
</reference>
<sequence>MMKRNIVFKTVFLFAVSIILISSVYASPIHLKLATTTSTENSGLLEVLLPPFEEKFGIKVDVIAVGTGKALTLGENGDVDVVLVHARAAEDKFIGEGHGVNRRDVMFNDFIILGPYNDPAEIKGESDVTLALKKIADRKTYFISRGDDSGTHKKEKSLWQNANISPEGKWYMEIGQGMGAALQVAYEKQAYVLCDRGTFLAYKNKIDLIILSEGDALLFNPYGIMAVNPARYPQVKYIEAMQLIAWVTSVEGQKIIGKYKKEGEILFHPMTINQLPNLPICRTVISPVSGLVNQLTLHNGLL</sequence>
<evidence type="ECO:0000313" key="2">
    <source>
        <dbReference type="EMBL" id="GAG69754.1"/>
    </source>
</evidence>
<dbReference type="PANTHER" id="PTHR37945">
    <property type="entry name" value="EXTRACELLULAR TUNGSTATE BINDING PROTEIN"/>
    <property type="match status" value="1"/>
</dbReference>
<dbReference type="EMBL" id="BART01000287">
    <property type="protein sequence ID" value="GAG69754.1"/>
    <property type="molecule type" value="Genomic_DNA"/>
</dbReference>
<dbReference type="Gene3D" id="3.40.190.10">
    <property type="entry name" value="Periplasmic binding protein-like II"/>
    <property type="match status" value="2"/>
</dbReference>
<gene>
    <name evidence="2" type="ORF">S01H4_01549</name>
</gene>
<proteinExistence type="predicted"/>
<name>X0ZK15_9ZZZZ</name>
<dbReference type="InterPro" id="IPR052738">
    <property type="entry name" value="ABC-Tungstate_binding"/>
</dbReference>
<comment type="caution">
    <text evidence="2">The sequence shown here is derived from an EMBL/GenBank/DDBJ whole genome shotgun (WGS) entry which is preliminary data.</text>
</comment>